<protein>
    <submittedName>
        <fullName evidence="1">Uncharacterized protein</fullName>
    </submittedName>
</protein>
<comment type="caution">
    <text evidence="1">The sequence shown here is derived from an EMBL/GenBank/DDBJ whole genome shotgun (WGS) entry which is preliminary data.</text>
</comment>
<dbReference type="AlphaFoldDB" id="A0A2Z6S6N8"/>
<evidence type="ECO:0000313" key="2">
    <source>
        <dbReference type="EMBL" id="GES76415.1"/>
    </source>
</evidence>
<keyword evidence="3" id="KW-1185">Reference proteome</keyword>
<dbReference type="Proteomes" id="UP000247702">
    <property type="component" value="Unassembled WGS sequence"/>
</dbReference>
<reference evidence="2" key="2">
    <citation type="submission" date="2019-10" db="EMBL/GenBank/DDBJ databases">
        <title>Conservation and host-specific expression of non-tandemly repeated heterogenous ribosome RNA gene in arbuscular mycorrhizal fungi.</title>
        <authorList>
            <person name="Maeda T."/>
            <person name="Kobayashi Y."/>
            <person name="Nakagawa T."/>
            <person name="Ezawa T."/>
            <person name="Yamaguchi K."/>
            <person name="Bino T."/>
            <person name="Nishimoto Y."/>
            <person name="Shigenobu S."/>
            <person name="Kawaguchi M."/>
        </authorList>
    </citation>
    <scope>NUCLEOTIDE SEQUENCE</scope>
    <source>
        <strain evidence="2">HR1</strain>
    </source>
</reference>
<dbReference type="EMBL" id="BEXD01002979">
    <property type="protein sequence ID" value="GBB99916.1"/>
    <property type="molecule type" value="Genomic_DNA"/>
</dbReference>
<gene>
    <name evidence="2" type="ORF">RCL2_000382100</name>
    <name evidence="1" type="ORF">RclHR1_03680011</name>
</gene>
<dbReference type="Proteomes" id="UP000615446">
    <property type="component" value="Unassembled WGS sequence"/>
</dbReference>
<organism evidence="1 3">
    <name type="scientific">Rhizophagus clarus</name>
    <dbReference type="NCBI Taxonomy" id="94130"/>
    <lineage>
        <taxon>Eukaryota</taxon>
        <taxon>Fungi</taxon>
        <taxon>Fungi incertae sedis</taxon>
        <taxon>Mucoromycota</taxon>
        <taxon>Glomeromycotina</taxon>
        <taxon>Glomeromycetes</taxon>
        <taxon>Glomerales</taxon>
        <taxon>Glomeraceae</taxon>
        <taxon>Rhizophagus</taxon>
    </lineage>
</organism>
<dbReference type="EMBL" id="BLAL01000020">
    <property type="protein sequence ID" value="GES76415.1"/>
    <property type="molecule type" value="Genomic_DNA"/>
</dbReference>
<reference evidence="1 3" key="1">
    <citation type="submission" date="2017-11" db="EMBL/GenBank/DDBJ databases">
        <title>The genome of Rhizophagus clarus HR1 reveals common genetic basis of auxotrophy among arbuscular mycorrhizal fungi.</title>
        <authorList>
            <person name="Kobayashi Y."/>
        </authorList>
    </citation>
    <scope>NUCLEOTIDE SEQUENCE [LARGE SCALE GENOMIC DNA]</scope>
    <source>
        <strain evidence="1 3">HR1</strain>
    </source>
</reference>
<evidence type="ECO:0000313" key="3">
    <source>
        <dbReference type="Proteomes" id="UP000247702"/>
    </source>
</evidence>
<evidence type="ECO:0000313" key="1">
    <source>
        <dbReference type="EMBL" id="GBB99916.1"/>
    </source>
</evidence>
<name>A0A2Z6S6N8_9GLOM</name>
<sequence length="105" mass="12422">MNGFCNFRSLKQISFSRPFKIKCSYKEQSLSSKNSTLSTPITKRNQQYFTLLRQNAVPTNENKILSSEPEMNTESELNNYLEQPIDNNFYSLLWWQAHYLNEFPV</sequence>
<accession>A0A2Z6S6N8</accession>
<proteinExistence type="predicted"/>